<dbReference type="InterPro" id="IPR002376">
    <property type="entry name" value="Formyl_transf_N"/>
</dbReference>
<dbReference type="Gene3D" id="3.40.50.170">
    <property type="entry name" value="Formyl transferase, N-terminal domain"/>
    <property type="match status" value="1"/>
</dbReference>
<dbReference type="NCBIfam" id="NF004684">
    <property type="entry name" value="PRK06027.1"/>
    <property type="match status" value="1"/>
</dbReference>
<dbReference type="Proteomes" id="UP001501337">
    <property type="component" value="Unassembled WGS sequence"/>
</dbReference>
<dbReference type="SUPFAM" id="SSF53328">
    <property type="entry name" value="Formyltransferase"/>
    <property type="match status" value="1"/>
</dbReference>
<dbReference type="EC" id="3.5.1.10" evidence="3 4"/>
<dbReference type="InterPro" id="IPR036477">
    <property type="entry name" value="Formyl_transf_N_sf"/>
</dbReference>
<dbReference type="EMBL" id="BAABBO010000007">
    <property type="protein sequence ID" value="GAA3958945.1"/>
    <property type="molecule type" value="Genomic_DNA"/>
</dbReference>
<sequence length="296" mass="33734">MTVTNTFASAADDRVFRLVIACPDRVGLVAKVSNFLANYNGWITEASHHSDPSIGWFFMRNEIKASSLPFDIKGFVQAFQPIANEFDMQWRVEDSGVPKRVMLMASKESHCLADLLHRAHDGELPAEIIGVCSNHEDLRRMVEWYDIPFHYLPVRKETKQADFAKLNDLMAELQPDVTVLARYMQILPPELCQAFEGRVINIHHSFLPSFAGAKPYHQAYQRGVKLIGATCHYVTDLLDEGPIIDQDVIRVSHSHTIADLVRLGRDVEKAVLARGLRYHLEERVIIHENKTIVFHH</sequence>
<organism evidence="6 7">
    <name type="scientific">Allohahella marinimesophila</name>
    <dbReference type="NCBI Taxonomy" id="1054972"/>
    <lineage>
        <taxon>Bacteria</taxon>
        <taxon>Pseudomonadati</taxon>
        <taxon>Pseudomonadota</taxon>
        <taxon>Gammaproteobacteria</taxon>
        <taxon>Oceanospirillales</taxon>
        <taxon>Hahellaceae</taxon>
        <taxon>Allohahella</taxon>
    </lineage>
</organism>
<dbReference type="CDD" id="cd08648">
    <property type="entry name" value="FMT_core_Formyl-FH4-Hydrolase_C"/>
    <property type="match status" value="1"/>
</dbReference>
<feature type="active site" evidence="3">
    <location>
        <position position="239"/>
    </location>
</feature>
<dbReference type="CDD" id="cd04875">
    <property type="entry name" value="ACT_F4HF-DF"/>
    <property type="match status" value="1"/>
</dbReference>
<dbReference type="Pfam" id="PF00551">
    <property type="entry name" value="Formyl_trans_N"/>
    <property type="match status" value="1"/>
</dbReference>
<name>A0ABP7P394_9GAMM</name>
<comment type="pathway">
    <text evidence="3">Purine metabolism; IMP biosynthesis via de novo pathway; formate from 10-formyl-5,6,7,8-tetrahydrofolate: step 1/1.</text>
</comment>
<keyword evidence="1 3" id="KW-0554">One-carbon metabolism</keyword>
<evidence type="ECO:0000256" key="3">
    <source>
        <dbReference type="HAMAP-Rule" id="MF_01927"/>
    </source>
</evidence>
<comment type="similarity">
    <text evidence="3">Belongs to the PurU family.</text>
</comment>
<keyword evidence="7" id="KW-1185">Reference proteome</keyword>
<dbReference type="PANTHER" id="PTHR42706:SF1">
    <property type="entry name" value="FORMYLTETRAHYDROFOLATE DEFORMYLASE 2, MITOCHONDRIAL"/>
    <property type="match status" value="1"/>
</dbReference>
<comment type="catalytic activity">
    <reaction evidence="3">
        <text>(6R)-10-formyltetrahydrofolate + H2O = (6S)-5,6,7,8-tetrahydrofolate + formate + H(+)</text>
        <dbReference type="Rhea" id="RHEA:19833"/>
        <dbReference type="ChEBI" id="CHEBI:15377"/>
        <dbReference type="ChEBI" id="CHEBI:15378"/>
        <dbReference type="ChEBI" id="CHEBI:15740"/>
        <dbReference type="ChEBI" id="CHEBI:57453"/>
        <dbReference type="ChEBI" id="CHEBI:195366"/>
        <dbReference type="EC" id="3.5.1.10"/>
    </reaction>
</comment>
<accession>A0ABP7P394</accession>
<dbReference type="Gene3D" id="3.30.70.260">
    <property type="match status" value="1"/>
</dbReference>
<dbReference type="InterPro" id="IPR045865">
    <property type="entry name" value="ACT-like_dom_sf"/>
</dbReference>
<dbReference type="PIRSF" id="PIRSF036480">
    <property type="entry name" value="FormyFH4_hydr"/>
    <property type="match status" value="1"/>
</dbReference>
<evidence type="ECO:0000256" key="4">
    <source>
        <dbReference type="NCBIfam" id="TIGR00655"/>
    </source>
</evidence>
<evidence type="ECO:0000256" key="1">
    <source>
        <dbReference type="ARBA" id="ARBA00022563"/>
    </source>
</evidence>
<dbReference type="HAMAP" id="MF_01927">
    <property type="entry name" value="PurU"/>
    <property type="match status" value="1"/>
</dbReference>
<evidence type="ECO:0000313" key="6">
    <source>
        <dbReference type="EMBL" id="GAA3958945.1"/>
    </source>
</evidence>
<dbReference type="InterPro" id="IPR004810">
    <property type="entry name" value="PurU"/>
</dbReference>
<keyword evidence="3" id="KW-0658">Purine biosynthesis</keyword>
<dbReference type="PRINTS" id="PR01575">
    <property type="entry name" value="FFH4HYDRLASE"/>
</dbReference>
<dbReference type="PANTHER" id="PTHR42706">
    <property type="entry name" value="FORMYLTETRAHYDROFOLATE DEFORMYLASE"/>
    <property type="match status" value="1"/>
</dbReference>
<evidence type="ECO:0000259" key="5">
    <source>
        <dbReference type="PROSITE" id="PS51671"/>
    </source>
</evidence>
<gene>
    <name evidence="3 6" type="primary">purU</name>
    <name evidence="6" type="ORF">GCM10022278_16630</name>
</gene>
<protein>
    <recommendedName>
        <fullName evidence="3 4">Formyltetrahydrofolate deformylase</fullName>
        <ecNumber evidence="3 4">3.5.1.10</ecNumber>
    </recommendedName>
    <alternativeName>
        <fullName evidence="3">Formyl-FH(4) hydrolase</fullName>
    </alternativeName>
</protein>
<dbReference type="RefSeq" id="WP_344805207.1">
    <property type="nucleotide sequence ID" value="NZ_BAABBO010000007.1"/>
</dbReference>
<feature type="domain" description="ACT" evidence="5">
    <location>
        <begin position="17"/>
        <end position="97"/>
    </location>
</feature>
<dbReference type="InterPro" id="IPR002912">
    <property type="entry name" value="ACT_dom"/>
</dbReference>
<dbReference type="InterPro" id="IPR041729">
    <property type="entry name" value="Formyl-FH4-Hydrolase_C"/>
</dbReference>
<keyword evidence="2 3" id="KW-0378">Hydrolase</keyword>
<evidence type="ECO:0000313" key="7">
    <source>
        <dbReference type="Proteomes" id="UP001501337"/>
    </source>
</evidence>
<reference evidence="7" key="1">
    <citation type="journal article" date="2019" name="Int. J. Syst. Evol. Microbiol.">
        <title>The Global Catalogue of Microorganisms (GCM) 10K type strain sequencing project: providing services to taxonomists for standard genome sequencing and annotation.</title>
        <authorList>
            <consortium name="The Broad Institute Genomics Platform"/>
            <consortium name="The Broad Institute Genome Sequencing Center for Infectious Disease"/>
            <person name="Wu L."/>
            <person name="Ma J."/>
        </authorList>
    </citation>
    <scope>NUCLEOTIDE SEQUENCE [LARGE SCALE GENOMIC DNA]</scope>
    <source>
        <strain evidence="7">JCM 17555</strain>
    </source>
</reference>
<dbReference type="InterPro" id="IPR044074">
    <property type="entry name" value="PurU_ACT"/>
</dbReference>
<comment type="caution">
    <text evidence="6">The sequence shown here is derived from an EMBL/GenBank/DDBJ whole genome shotgun (WGS) entry which is preliminary data.</text>
</comment>
<evidence type="ECO:0000256" key="2">
    <source>
        <dbReference type="ARBA" id="ARBA00022801"/>
    </source>
</evidence>
<proteinExistence type="inferred from homology"/>
<comment type="function">
    <text evidence="3">Catalyzes the hydrolysis of 10-formyltetrahydrofolate (formyl-FH4) to formate and tetrahydrofolate (FH4).</text>
</comment>
<dbReference type="NCBIfam" id="TIGR00655">
    <property type="entry name" value="PurU"/>
    <property type="match status" value="1"/>
</dbReference>
<dbReference type="PROSITE" id="PS51671">
    <property type="entry name" value="ACT"/>
    <property type="match status" value="1"/>
</dbReference>
<dbReference type="SUPFAM" id="SSF55021">
    <property type="entry name" value="ACT-like"/>
    <property type="match status" value="1"/>
</dbReference>